<reference evidence="3 4" key="1">
    <citation type="submission" date="2024-02" db="EMBL/GenBank/DDBJ databases">
        <title>De novo assembly and annotation of 12 fungi associated with fruit tree decline syndrome in Ontario, Canada.</title>
        <authorList>
            <person name="Sulman M."/>
            <person name="Ellouze W."/>
            <person name="Ilyukhin E."/>
        </authorList>
    </citation>
    <scope>NUCLEOTIDE SEQUENCE [LARGE SCALE GENOMIC DNA]</scope>
    <source>
        <strain evidence="3 4">M169</strain>
    </source>
</reference>
<evidence type="ECO:0000313" key="4">
    <source>
        <dbReference type="Proteomes" id="UP001430848"/>
    </source>
</evidence>
<dbReference type="Pfam" id="PF08881">
    <property type="entry name" value="CVNH"/>
    <property type="match status" value="1"/>
</dbReference>
<dbReference type="EMBL" id="JAKNSF020000077">
    <property type="protein sequence ID" value="KAK7720278.1"/>
    <property type="molecule type" value="Genomic_DNA"/>
</dbReference>
<keyword evidence="1" id="KW-0732">Signal</keyword>
<dbReference type="InterPro" id="IPR011058">
    <property type="entry name" value="Cyanovirin-N"/>
</dbReference>
<gene>
    <name evidence="3" type="ORF">SLS63_009950</name>
</gene>
<protein>
    <recommendedName>
        <fullName evidence="2">FHA domain-containing protein</fullName>
    </recommendedName>
</protein>
<keyword evidence="4" id="KW-1185">Reference proteome</keyword>
<feature type="signal peptide" evidence="1">
    <location>
        <begin position="1"/>
        <end position="16"/>
    </location>
</feature>
<dbReference type="Proteomes" id="UP001430848">
    <property type="component" value="Unassembled WGS sequence"/>
</dbReference>
<feature type="chain" id="PRO_5045715348" description="FHA domain-containing protein" evidence="1">
    <location>
        <begin position="17"/>
        <end position="269"/>
    </location>
</feature>
<dbReference type="InterPro" id="IPR036673">
    <property type="entry name" value="Cyanovirin-N_sf"/>
</dbReference>
<evidence type="ECO:0000259" key="2">
    <source>
        <dbReference type="PROSITE" id="PS50006"/>
    </source>
</evidence>
<feature type="domain" description="FHA" evidence="2">
    <location>
        <begin position="128"/>
        <end position="172"/>
    </location>
</feature>
<dbReference type="Gene3D" id="2.30.60.10">
    <property type="entry name" value="Cyanovirin-N"/>
    <property type="match status" value="1"/>
</dbReference>
<proteinExistence type="predicted"/>
<comment type="caution">
    <text evidence="3">The sequence shown here is derived from an EMBL/GenBank/DDBJ whole genome shotgun (WGS) entry which is preliminary data.</text>
</comment>
<evidence type="ECO:0000256" key="1">
    <source>
        <dbReference type="SAM" id="SignalP"/>
    </source>
</evidence>
<name>A0ABR1NYG3_DIAER</name>
<dbReference type="SUPFAM" id="SSF51322">
    <property type="entry name" value="Cyanovirin-N"/>
    <property type="match status" value="1"/>
</dbReference>
<organism evidence="3 4">
    <name type="scientific">Diaporthe eres</name>
    <name type="common">Phomopsis oblonga</name>
    <dbReference type="NCBI Taxonomy" id="83184"/>
    <lineage>
        <taxon>Eukaryota</taxon>
        <taxon>Fungi</taxon>
        <taxon>Dikarya</taxon>
        <taxon>Ascomycota</taxon>
        <taxon>Pezizomycotina</taxon>
        <taxon>Sordariomycetes</taxon>
        <taxon>Sordariomycetidae</taxon>
        <taxon>Diaporthales</taxon>
        <taxon>Diaporthaceae</taxon>
        <taxon>Diaporthe</taxon>
        <taxon>Diaporthe eres species complex</taxon>
    </lineage>
</organism>
<dbReference type="InterPro" id="IPR000253">
    <property type="entry name" value="FHA_dom"/>
</dbReference>
<accession>A0ABR1NYG3</accession>
<evidence type="ECO:0000313" key="3">
    <source>
        <dbReference type="EMBL" id="KAK7720278.1"/>
    </source>
</evidence>
<sequence length="269" mass="29195">MWSPKILIGLVATASALDIRLFLQSGCGASGNYVICSNWNPATCCGGSSVEIFPSIGFYGIVESWSIQCRGWGGNNCARLIESQTASGVNFKCLEGGPFSGAGYIFNGKKRADGSDEACTEYQKPDTLVFGNGTTYDITDMEDAPLAELHFAIYCGFSRQHYYLDNGVADGTNELYLEAFCSGGTDEDGNERSRICSRLKLDDCYKNVNGALKAYDDDEEPSDNLSQTCEVDSCAIMRDSWDGPIITCQCRNDNGDLVDTTIDMSKPQS</sequence>
<dbReference type="PROSITE" id="PS50006">
    <property type="entry name" value="FHA_DOMAIN"/>
    <property type="match status" value="1"/>
</dbReference>